<dbReference type="AlphaFoldDB" id="A0A316AQP9"/>
<dbReference type="InterPro" id="IPR006015">
    <property type="entry name" value="Universal_stress_UspA"/>
</dbReference>
<feature type="domain" description="UspA" evidence="2">
    <location>
        <begin position="2"/>
        <end position="145"/>
    </location>
</feature>
<proteinExistence type="inferred from homology"/>
<organism evidence="3 4">
    <name type="scientific">Dyadobacter jejuensis</name>
    <dbReference type="NCBI Taxonomy" id="1082580"/>
    <lineage>
        <taxon>Bacteria</taxon>
        <taxon>Pseudomonadati</taxon>
        <taxon>Bacteroidota</taxon>
        <taxon>Cytophagia</taxon>
        <taxon>Cytophagales</taxon>
        <taxon>Spirosomataceae</taxon>
        <taxon>Dyadobacter</taxon>
    </lineage>
</organism>
<keyword evidence="4" id="KW-1185">Reference proteome</keyword>
<evidence type="ECO:0000259" key="2">
    <source>
        <dbReference type="Pfam" id="PF00582"/>
    </source>
</evidence>
<evidence type="ECO:0000313" key="4">
    <source>
        <dbReference type="Proteomes" id="UP000245880"/>
    </source>
</evidence>
<dbReference type="OrthoDB" id="1522603at2"/>
<comment type="caution">
    <text evidence="3">The sequence shown here is derived from an EMBL/GenBank/DDBJ whole genome shotgun (WGS) entry which is preliminary data.</text>
</comment>
<dbReference type="Gene3D" id="3.40.50.620">
    <property type="entry name" value="HUPs"/>
    <property type="match status" value="2"/>
</dbReference>
<accession>A0A316AQP9</accession>
<dbReference type="InterPro" id="IPR014729">
    <property type="entry name" value="Rossmann-like_a/b/a_fold"/>
</dbReference>
<dbReference type="PANTHER" id="PTHR46268:SF6">
    <property type="entry name" value="UNIVERSAL STRESS PROTEIN UP12"/>
    <property type="match status" value="1"/>
</dbReference>
<evidence type="ECO:0000313" key="3">
    <source>
        <dbReference type="EMBL" id="PWJ59922.1"/>
    </source>
</evidence>
<comment type="similarity">
    <text evidence="1">Belongs to the universal stress protein A family.</text>
</comment>
<dbReference type="Pfam" id="PF00582">
    <property type="entry name" value="Usp"/>
    <property type="match status" value="1"/>
</dbReference>
<dbReference type="EMBL" id="QGDT01000001">
    <property type="protein sequence ID" value="PWJ59922.1"/>
    <property type="molecule type" value="Genomic_DNA"/>
</dbReference>
<sequence>MQSILFPTDFTELSLNAFTYAMEYAQKSNAKLIVYHCYEPSSPLDENTKAVYDQVDIQNFRKKKDKFPIFEKLIAESSVGELKVKYVVKEGKFVDTLKAYVAKKEEKIDLVIMGTHGNKSSLFNIFMETHTIKILEEINKPLFAIPERASFDGTLDNFAFIVDYNENEIQPLQEVIAKTQEFGSRLHVIHFDVAHSESIVPHMETFKSSLHTAHLDNVVFSSIDTIDIKKSLSSYCKENKIDIVCLVNHKRNYYQRLFSYSLSEELLYFLDIPVMAIYVD</sequence>
<dbReference type="Proteomes" id="UP000245880">
    <property type="component" value="Unassembled WGS sequence"/>
</dbReference>
<dbReference type="PRINTS" id="PR01438">
    <property type="entry name" value="UNVRSLSTRESS"/>
</dbReference>
<dbReference type="SUPFAM" id="SSF52402">
    <property type="entry name" value="Adenine nucleotide alpha hydrolases-like"/>
    <property type="match status" value="2"/>
</dbReference>
<reference evidence="3 4" key="1">
    <citation type="submission" date="2018-03" db="EMBL/GenBank/DDBJ databases">
        <title>Genomic Encyclopedia of Archaeal and Bacterial Type Strains, Phase II (KMG-II): from individual species to whole genera.</title>
        <authorList>
            <person name="Goeker M."/>
        </authorList>
    </citation>
    <scope>NUCLEOTIDE SEQUENCE [LARGE SCALE GENOMIC DNA]</scope>
    <source>
        <strain evidence="3 4">DSM 100346</strain>
    </source>
</reference>
<dbReference type="PANTHER" id="PTHR46268">
    <property type="entry name" value="STRESS RESPONSE PROTEIN NHAX"/>
    <property type="match status" value="1"/>
</dbReference>
<dbReference type="CDD" id="cd00293">
    <property type="entry name" value="USP-like"/>
    <property type="match status" value="1"/>
</dbReference>
<dbReference type="RefSeq" id="WP_109671895.1">
    <property type="nucleotide sequence ID" value="NZ_QGDT01000001.1"/>
</dbReference>
<protein>
    <submittedName>
        <fullName evidence="3">Nucleotide-binding universal stress UspA family protein</fullName>
    </submittedName>
</protein>
<dbReference type="InterPro" id="IPR006016">
    <property type="entry name" value="UspA"/>
</dbReference>
<gene>
    <name evidence="3" type="ORF">CLV98_10197</name>
</gene>
<name>A0A316AQP9_9BACT</name>
<evidence type="ECO:0000256" key="1">
    <source>
        <dbReference type="ARBA" id="ARBA00008791"/>
    </source>
</evidence>